<name>A0A166G4R1_9AGAM</name>
<evidence type="ECO:0000259" key="1">
    <source>
        <dbReference type="Pfam" id="PF02786"/>
    </source>
</evidence>
<dbReference type="InterPro" id="IPR005479">
    <property type="entry name" value="CPAse_ATP-bd"/>
</dbReference>
<feature type="domain" description="Carbamoyl phosphate synthase ATP-binding" evidence="1">
    <location>
        <begin position="24"/>
        <end position="87"/>
    </location>
</feature>
<dbReference type="Gene3D" id="3.30.470.20">
    <property type="entry name" value="ATP-grasp fold, B domain"/>
    <property type="match status" value="1"/>
</dbReference>
<proteinExistence type="predicted"/>
<accession>A0A166G4R1</accession>
<evidence type="ECO:0000313" key="3">
    <source>
        <dbReference type="Proteomes" id="UP000076532"/>
    </source>
</evidence>
<dbReference type="Proteomes" id="UP000076532">
    <property type="component" value="Unassembled WGS sequence"/>
</dbReference>
<gene>
    <name evidence="2" type="ORF">FIBSPDRAFT_957096</name>
</gene>
<reference evidence="2 3" key="1">
    <citation type="journal article" date="2016" name="Mol. Biol. Evol.">
        <title>Comparative Genomics of Early-Diverging Mushroom-Forming Fungi Provides Insights into the Origins of Lignocellulose Decay Capabilities.</title>
        <authorList>
            <person name="Nagy L.G."/>
            <person name="Riley R."/>
            <person name="Tritt A."/>
            <person name="Adam C."/>
            <person name="Daum C."/>
            <person name="Floudas D."/>
            <person name="Sun H."/>
            <person name="Yadav J.S."/>
            <person name="Pangilinan J."/>
            <person name="Larsson K.H."/>
            <person name="Matsuura K."/>
            <person name="Barry K."/>
            <person name="Labutti K."/>
            <person name="Kuo R."/>
            <person name="Ohm R.A."/>
            <person name="Bhattacharya S.S."/>
            <person name="Shirouzu T."/>
            <person name="Yoshinaga Y."/>
            <person name="Martin F.M."/>
            <person name="Grigoriev I.V."/>
            <person name="Hibbett D.S."/>
        </authorList>
    </citation>
    <scope>NUCLEOTIDE SEQUENCE [LARGE SCALE GENOMIC DNA]</scope>
    <source>
        <strain evidence="2 3">CBS 109695</strain>
    </source>
</reference>
<dbReference type="GO" id="GO:0005524">
    <property type="term" value="F:ATP binding"/>
    <property type="evidence" value="ECO:0007669"/>
    <property type="project" value="InterPro"/>
</dbReference>
<protein>
    <recommendedName>
        <fullName evidence="1">Carbamoyl phosphate synthase ATP-binding domain-containing protein</fullName>
    </recommendedName>
</protein>
<dbReference type="OrthoDB" id="196847at2759"/>
<dbReference type="SUPFAM" id="SSF56059">
    <property type="entry name" value="Glutathione synthetase ATP-binding domain-like"/>
    <property type="match status" value="1"/>
</dbReference>
<sequence length="143" mass="15635">MPQETWNTPVRAAAVPEGRRAPPAASMKMAHALRYQGAGMFEYPMNAPTGQWVFLAINPRVQVKHAVKRAFLLAQAITNLNIMRIQLLLSSATLVSLASLVPLDLTLVTVEPLKTASSNCTHRRRPAKDLRISPSAILLSSIL</sequence>
<dbReference type="Pfam" id="PF02786">
    <property type="entry name" value="CPSase_L_D2"/>
    <property type="match status" value="1"/>
</dbReference>
<dbReference type="AlphaFoldDB" id="A0A166G4R1"/>
<dbReference type="STRING" id="436010.A0A166G4R1"/>
<organism evidence="2 3">
    <name type="scientific">Athelia psychrophila</name>
    <dbReference type="NCBI Taxonomy" id="1759441"/>
    <lineage>
        <taxon>Eukaryota</taxon>
        <taxon>Fungi</taxon>
        <taxon>Dikarya</taxon>
        <taxon>Basidiomycota</taxon>
        <taxon>Agaricomycotina</taxon>
        <taxon>Agaricomycetes</taxon>
        <taxon>Agaricomycetidae</taxon>
        <taxon>Atheliales</taxon>
        <taxon>Atheliaceae</taxon>
        <taxon>Athelia</taxon>
    </lineage>
</organism>
<keyword evidence="3" id="KW-1185">Reference proteome</keyword>
<evidence type="ECO:0000313" key="2">
    <source>
        <dbReference type="EMBL" id="KZP17469.1"/>
    </source>
</evidence>
<dbReference type="EMBL" id="KV417582">
    <property type="protein sequence ID" value="KZP17469.1"/>
    <property type="molecule type" value="Genomic_DNA"/>
</dbReference>